<reference evidence="5 6" key="2">
    <citation type="journal article" date="2011" name="PLoS Genet.">
        <title>Caenorhabditis briggsae recombinant inbred line genotypes reveal inter-strain incompatibility and the evolution of recombination.</title>
        <authorList>
            <person name="Ross J.A."/>
            <person name="Koboldt D.C."/>
            <person name="Staisch J.E."/>
            <person name="Chamberlin H.M."/>
            <person name="Gupta B.P."/>
            <person name="Miller R.D."/>
            <person name="Baird S.E."/>
            <person name="Haag E.S."/>
        </authorList>
    </citation>
    <scope>NUCLEOTIDE SEQUENCE [LARGE SCALE GENOMIC DNA]</scope>
    <source>
        <strain evidence="5 6">AF16</strain>
    </source>
</reference>
<feature type="region of interest" description="Disordered" evidence="3">
    <location>
        <begin position="117"/>
        <end position="151"/>
    </location>
</feature>
<keyword evidence="2" id="KW-0833">Ubl conjugation pathway</keyword>
<organism evidence="5 6">
    <name type="scientific">Caenorhabditis briggsae</name>
    <dbReference type="NCBI Taxonomy" id="6238"/>
    <lineage>
        <taxon>Eukaryota</taxon>
        <taxon>Metazoa</taxon>
        <taxon>Ecdysozoa</taxon>
        <taxon>Nematoda</taxon>
        <taxon>Chromadorea</taxon>
        <taxon>Rhabditida</taxon>
        <taxon>Rhabditina</taxon>
        <taxon>Rhabditomorpha</taxon>
        <taxon>Rhabditoidea</taxon>
        <taxon>Rhabditidae</taxon>
        <taxon>Peloderinae</taxon>
        <taxon>Caenorhabditis</taxon>
    </lineage>
</organism>
<evidence type="ECO:0000256" key="3">
    <source>
        <dbReference type="SAM" id="MobiDB-lite"/>
    </source>
</evidence>
<dbReference type="InParanoid" id="A8XBY1"/>
<dbReference type="AlphaFoldDB" id="A8XBY1"/>
<dbReference type="OMA" id="RSRWDIE"/>
<dbReference type="Gene3D" id="3.10.110.10">
    <property type="entry name" value="Ubiquitin Conjugating Enzyme"/>
    <property type="match status" value="1"/>
</dbReference>
<dbReference type="PANTHER" id="PTHR46116:SF39">
    <property type="entry name" value="BACULOVIRAL IAP REPEAT-CONTAINING PROTEIN 6"/>
    <property type="match status" value="1"/>
</dbReference>
<dbReference type="PROSITE" id="PS50127">
    <property type="entry name" value="UBC_2"/>
    <property type="match status" value="1"/>
</dbReference>
<name>A8XBY1_CAEBR</name>
<feature type="domain" description="UBC core" evidence="4">
    <location>
        <begin position="404"/>
        <end position="570"/>
    </location>
</feature>
<dbReference type="STRING" id="6238.A8XBY1"/>
<gene>
    <name evidence="7" type="primary">ubc-17</name>
    <name evidence="5" type="synonym">Cbr-ubc-17</name>
    <name evidence="7" type="ORF">CBG10959</name>
    <name evidence="5" type="ORF">CBG_10959</name>
</gene>
<dbReference type="eggNOG" id="KOG0895">
    <property type="taxonomic scope" value="Eukaryota"/>
</dbReference>
<dbReference type="EMBL" id="HE601482">
    <property type="protein sequence ID" value="CAP30220.3"/>
    <property type="molecule type" value="Genomic_DNA"/>
</dbReference>
<keyword evidence="1" id="KW-0808">Transferase</keyword>
<evidence type="ECO:0000313" key="6">
    <source>
        <dbReference type="Proteomes" id="UP000008549"/>
    </source>
</evidence>
<evidence type="ECO:0000259" key="4">
    <source>
        <dbReference type="PROSITE" id="PS50127"/>
    </source>
</evidence>
<dbReference type="FunCoup" id="A8XBY1">
    <property type="interactions" value="122"/>
</dbReference>
<dbReference type="GO" id="GO:0005634">
    <property type="term" value="C:nucleus"/>
    <property type="evidence" value="ECO:0000318"/>
    <property type="project" value="GO_Central"/>
</dbReference>
<protein>
    <submittedName>
        <fullName evidence="5">Protein CBR-UBC-17</fullName>
    </submittedName>
</protein>
<dbReference type="InterPro" id="IPR016135">
    <property type="entry name" value="UBQ-conjugating_enzyme/RWD"/>
</dbReference>
<evidence type="ECO:0000313" key="7">
    <source>
        <dbReference type="WormBase" id="CBG10959"/>
    </source>
</evidence>
<dbReference type="CDD" id="cd23810">
    <property type="entry name" value="UBCc_BIRC6"/>
    <property type="match status" value="1"/>
</dbReference>
<dbReference type="HOGENOM" id="CLU_422917_0_0_1"/>
<accession>A8XBY1</accession>
<feature type="region of interest" description="Disordered" evidence="3">
    <location>
        <begin position="329"/>
        <end position="348"/>
    </location>
</feature>
<evidence type="ECO:0000256" key="1">
    <source>
        <dbReference type="ARBA" id="ARBA00022679"/>
    </source>
</evidence>
<dbReference type="GO" id="GO:0005802">
    <property type="term" value="C:trans-Golgi network"/>
    <property type="evidence" value="ECO:0000318"/>
    <property type="project" value="GO_Central"/>
</dbReference>
<feature type="region of interest" description="Disordered" evidence="3">
    <location>
        <begin position="1"/>
        <end position="22"/>
    </location>
</feature>
<reference evidence="5 6" key="1">
    <citation type="journal article" date="2003" name="PLoS Biol.">
        <title>The genome sequence of Caenorhabditis briggsae: a platform for comparative genomics.</title>
        <authorList>
            <person name="Stein L.D."/>
            <person name="Bao Z."/>
            <person name="Blasiar D."/>
            <person name="Blumenthal T."/>
            <person name="Brent M.R."/>
            <person name="Chen N."/>
            <person name="Chinwalla A."/>
            <person name="Clarke L."/>
            <person name="Clee C."/>
            <person name="Coghlan A."/>
            <person name="Coulson A."/>
            <person name="D'Eustachio P."/>
            <person name="Fitch D.H."/>
            <person name="Fulton L.A."/>
            <person name="Fulton R.E."/>
            <person name="Griffiths-Jones S."/>
            <person name="Harris T.W."/>
            <person name="Hillier L.W."/>
            <person name="Kamath R."/>
            <person name="Kuwabara P.E."/>
            <person name="Mardis E.R."/>
            <person name="Marra M.A."/>
            <person name="Miner T.L."/>
            <person name="Minx P."/>
            <person name="Mullikin J.C."/>
            <person name="Plumb R.W."/>
            <person name="Rogers J."/>
            <person name="Schein J.E."/>
            <person name="Sohrmann M."/>
            <person name="Spieth J."/>
            <person name="Stajich J.E."/>
            <person name="Wei C."/>
            <person name="Willey D."/>
            <person name="Wilson R.K."/>
            <person name="Durbin R."/>
            <person name="Waterston R.H."/>
        </authorList>
    </citation>
    <scope>NUCLEOTIDE SEQUENCE [LARGE SCALE GENOMIC DNA]</scope>
    <source>
        <strain evidence="5 6">AF16</strain>
    </source>
</reference>
<dbReference type="Pfam" id="PF00179">
    <property type="entry name" value="UQ_con"/>
    <property type="match status" value="1"/>
</dbReference>
<dbReference type="SMART" id="SM00212">
    <property type="entry name" value="UBCc"/>
    <property type="match status" value="1"/>
</dbReference>
<dbReference type="PANTHER" id="PTHR46116">
    <property type="entry name" value="(E3-INDEPENDENT) E2 UBIQUITIN-CONJUGATING ENZYME"/>
    <property type="match status" value="1"/>
</dbReference>
<dbReference type="GO" id="GO:0043066">
    <property type="term" value="P:negative regulation of apoptotic process"/>
    <property type="evidence" value="ECO:0000318"/>
    <property type="project" value="GO_Central"/>
</dbReference>
<feature type="compositionally biased region" description="Low complexity" evidence="3">
    <location>
        <begin position="1"/>
        <end position="14"/>
    </location>
</feature>
<evidence type="ECO:0000256" key="2">
    <source>
        <dbReference type="ARBA" id="ARBA00022786"/>
    </source>
</evidence>
<dbReference type="InterPro" id="IPR000608">
    <property type="entry name" value="UBC"/>
</dbReference>
<dbReference type="GO" id="GO:0061631">
    <property type="term" value="F:ubiquitin conjugating enzyme activity"/>
    <property type="evidence" value="ECO:0000318"/>
    <property type="project" value="GO_Central"/>
</dbReference>
<sequence>MSAQSSSQRSSSTSKTRERRKSKSRRRCWFGCLWLSSKVSLIRSSSRFSRSPEPDESLTVADRVMGIINEKPLKMTHITRATRLVNEISFTDRKQFVDCGVIHQLLELIGETAISDFSTSSRPEENKRRARRNSSASLSHKGTGYGTGSTRSRWDIERTVEEKLIREEHLTWLLSILNSFMLGCPVLDHLKHKPEELVHMSETAIQLIAESSILSILEYNLRNDSFFDVSEHLEIYQALLETAACMAAAPELVQFLVRPYTPNAKSIAKELIPRFKDNILATQSRWGGTLEETNFRMTEFAAKVSTLSDFVIDAARVYEQTLPPEQRIQTATHRRQSHPGVHSKMQEAKDEETIYKSKMQELQLQTAKFIGDFGKVAVPYAFKKEAKNINPFSPHLRDSNQECFRTKRIAKELASIANALPLNASNSIYVCYDEGRVDIIKVLISGPDDTPYANGLFEFDVFFPTGYPFSPPKCSFLTTGSGNVRFNPNLYNDGKICLSILGTWEGRPEEKWNPYCSLMQVLVSIQGLIFVKDPYFNEPGFERYQGTERGDEYSRKYNLQIEHATLNYAIREQLRKPSEHFKEVIEKHLWLKREKILKQANAWISNMKNDFGDEKMSKRKDVFAFETGFNPATQERVVRNLIDELQAMTSPFAKEEAEEAERVKKEQLELEEKKRKEAEEKADIERETRELEADFQRRRSSAALTGVTVIRTQPMGNFLENFHFNSNFSFSGDYIPPSNNNEPSTSSANI</sequence>
<dbReference type="SUPFAM" id="SSF54495">
    <property type="entry name" value="UBC-like"/>
    <property type="match status" value="1"/>
</dbReference>
<dbReference type="Proteomes" id="UP000008549">
    <property type="component" value="Unassembled WGS sequence"/>
</dbReference>
<proteinExistence type="predicted"/>
<evidence type="ECO:0000313" key="5">
    <source>
        <dbReference type="EMBL" id="CAP30220.3"/>
    </source>
</evidence>
<dbReference type="FunFam" id="3.10.110.10:FF:000014">
    <property type="entry name" value="Baculoviral IAP repeat-containing protein 6"/>
    <property type="match status" value="1"/>
</dbReference>
<feature type="region of interest" description="Disordered" evidence="3">
    <location>
        <begin position="672"/>
        <end position="694"/>
    </location>
</feature>
<dbReference type="WormBase" id="CBG10959">
    <property type="protein sequence ID" value="CBP22461"/>
    <property type="gene ID" value="WBGene00032188"/>
    <property type="gene designation" value="Cbr-ubc-17"/>
</dbReference>
<keyword evidence="6" id="KW-1185">Reference proteome</keyword>